<accession>A6HQP9</accession>
<protein>
    <submittedName>
        <fullName evidence="1">RCG59598, isoform CRA_a</fullName>
    </submittedName>
</protein>
<dbReference type="AlphaFoldDB" id="A6HQP9"/>
<gene>
    <name evidence="1" type="ORF">rCG_59598</name>
</gene>
<dbReference type="Proteomes" id="UP000234681">
    <property type="component" value="Chromosome 7"/>
</dbReference>
<dbReference type="EMBL" id="CH473950">
    <property type="protein sequence ID" value="EDM16523.1"/>
    <property type="molecule type" value="Genomic_DNA"/>
</dbReference>
<reference evidence="1 2" key="1">
    <citation type="submission" date="2005-09" db="EMBL/GenBank/DDBJ databases">
        <authorList>
            <person name="Mural R.J."/>
            <person name="Li P.W."/>
            <person name="Adams M.D."/>
            <person name="Amanatides P.G."/>
            <person name="Baden-Tillson H."/>
            <person name="Barnstead M."/>
            <person name="Chin S.H."/>
            <person name="Dew I."/>
            <person name="Evans C.A."/>
            <person name="Ferriera S."/>
            <person name="Flanigan M."/>
            <person name="Fosler C."/>
            <person name="Glodek A."/>
            <person name="Gu Z."/>
            <person name="Holt R.A."/>
            <person name="Jennings D."/>
            <person name="Kraft C.L."/>
            <person name="Lu F."/>
            <person name="Nguyen T."/>
            <person name="Nusskern D.R."/>
            <person name="Pfannkoch C.M."/>
            <person name="Sitter C."/>
            <person name="Sutton G.G."/>
            <person name="Venter J.C."/>
            <person name="Wang Z."/>
            <person name="Woodage T."/>
            <person name="Zheng X.H."/>
            <person name="Zhong F."/>
        </authorList>
    </citation>
    <scope>NUCLEOTIDE SEQUENCE [LARGE SCALE GENOMIC DNA]</scope>
    <source>
        <strain>BN</strain>
        <strain evidence="2">Sprague-Dawley</strain>
    </source>
</reference>
<sequence length="42" mass="4735">MLYSPSCATLHALLGVKLVMWCSPAETYTRASGHRELRTVRQ</sequence>
<name>A6HQP9_RAT</name>
<organism evidence="1 2">
    <name type="scientific">Rattus norvegicus</name>
    <name type="common">Rat</name>
    <dbReference type="NCBI Taxonomy" id="10116"/>
    <lineage>
        <taxon>Eukaryota</taxon>
        <taxon>Metazoa</taxon>
        <taxon>Chordata</taxon>
        <taxon>Craniata</taxon>
        <taxon>Vertebrata</taxon>
        <taxon>Euteleostomi</taxon>
        <taxon>Mammalia</taxon>
        <taxon>Eutheria</taxon>
        <taxon>Euarchontoglires</taxon>
        <taxon>Glires</taxon>
        <taxon>Rodentia</taxon>
        <taxon>Myomorpha</taxon>
        <taxon>Muroidea</taxon>
        <taxon>Muridae</taxon>
        <taxon>Murinae</taxon>
        <taxon>Rattus</taxon>
    </lineage>
</organism>
<evidence type="ECO:0000313" key="2">
    <source>
        <dbReference type="Proteomes" id="UP000234681"/>
    </source>
</evidence>
<proteinExistence type="predicted"/>
<evidence type="ECO:0000313" key="1">
    <source>
        <dbReference type="EMBL" id="EDM16523.1"/>
    </source>
</evidence>